<evidence type="ECO:0000313" key="1">
    <source>
        <dbReference type="EMBL" id="GAG97049.1"/>
    </source>
</evidence>
<name>X1BMA3_9ZZZZ</name>
<sequence>ENLSDKEKKICDNFLEFYSICPICKGENHKDDLMRFYFEETEFAKKLKENLLKLMHKSKNYKNKIIIGIPCCQCFKKINPSV</sequence>
<accession>X1BMA3</accession>
<proteinExistence type="predicted"/>
<dbReference type="AlphaFoldDB" id="X1BMA3"/>
<comment type="caution">
    <text evidence="1">The sequence shown here is derived from an EMBL/GenBank/DDBJ whole genome shotgun (WGS) entry which is preliminary data.</text>
</comment>
<feature type="non-terminal residue" evidence="1">
    <location>
        <position position="1"/>
    </location>
</feature>
<gene>
    <name evidence="1" type="ORF">S01H4_45172</name>
</gene>
<organism evidence="1">
    <name type="scientific">marine sediment metagenome</name>
    <dbReference type="NCBI Taxonomy" id="412755"/>
    <lineage>
        <taxon>unclassified sequences</taxon>
        <taxon>metagenomes</taxon>
        <taxon>ecological metagenomes</taxon>
    </lineage>
</organism>
<reference evidence="1" key="1">
    <citation type="journal article" date="2014" name="Front. Microbiol.">
        <title>High frequency of phylogenetically diverse reductive dehalogenase-homologous genes in deep subseafloor sedimentary metagenomes.</title>
        <authorList>
            <person name="Kawai M."/>
            <person name="Futagami T."/>
            <person name="Toyoda A."/>
            <person name="Takaki Y."/>
            <person name="Nishi S."/>
            <person name="Hori S."/>
            <person name="Arai W."/>
            <person name="Tsubouchi T."/>
            <person name="Morono Y."/>
            <person name="Uchiyama I."/>
            <person name="Ito T."/>
            <person name="Fujiyama A."/>
            <person name="Inagaki F."/>
            <person name="Takami H."/>
        </authorList>
    </citation>
    <scope>NUCLEOTIDE SEQUENCE</scope>
    <source>
        <strain evidence="1">Expedition CK06-06</strain>
    </source>
</reference>
<dbReference type="EMBL" id="BART01025125">
    <property type="protein sequence ID" value="GAG97049.1"/>
    <property type="molecule type" value="Genomic_DNA"/>
</dbReference>
<protein>
    <submittedName>
        <fullName evidence="1">Uncharacterized protein</fullName>
    </submittedName>
</protein>